<dbReference type="EMBL" id="BAABWH010000004">
    <property type="protein sequence ID" value="GAA6145808.1"/>
    <property type="molecule type" value="Genomic_DNA"/>
</dbReference>
<dbReference type="InterPro" id="IPR011013">
    <property type="entry name" value="Gal_mutarotase_sf_dom"/>
</dbReference>
<dbReference type="RefSeq" id="WP_353294893.1">
    <property type="nucleotide sequence ID" value="NZ_BAABWH010000004.1"/>
</dbReference>
<comment type="similarity">
    <text evidence="2 4">Belongs to the glucose-6-phosphate 1-epimerase family.</text>
</comment>
<name>A0ABQ0A076_9GAMM</name>
<dbReference type="PIRSF" id="PIRSF016020">
    <property type="entry name" value="PHexose_mutarotase"/>
    <property type="match status" value="1"/>
</dbReference>
<evidence type="ECO:0000313" key="5">
    <source>
        <dbReference type="EMBL" id="GAA6145808.1"/>
    </source>
</evidence>
<dbReference type="InterPro" id="IPR025532">
    <property type="entry name" value="G6P_1-epimerase"/>
</dbReference>
<dbReference type="InterPro" id="IPR014718">
    <property type="entry name" value="GH-type_carb-bd"/>
</dbReference>
<proteinExistence type="inferred from homology"/>
<dbReference type="CDD" id="cd09020">
    <property type="entry name" value="D-hex-6-P-epi_like"/>
    <property type="match status" value="1"/>
</dbReference>
<dbReference type="PANTHER" id="PTHR11122:SF13">
    <property type="entry name" value="GLUCOSE-6-PHOSPHATE 1-EPIMERASE"/>
    <property type="match status" value="1"/>
</dbReference>
<reference evidence="5 6" key="1">
    <citation type="submission" date="2024-04" db="EMBL/GenBank/DDBJ databases">
        <title>Draft genome sequence of Thalassolituus maritimus NBRC 116585.</title>
        <authorList>
            <person name="Miyakawa T."/>
            <person name="Kusuya Y."/>
            <person name="Miura T."/>
        </authorList>
    </citation>
    <scope>NUCLEOTIDE SEQUENCE [LARGE SCALE GENOMIC DNA]</scope>
    <source>
        <strain evidence="5 6">5NW40-0001</strain>
    </source>
</reference>
<dbReference type="EC" id="5.1.3.15" evidence="4"/>
<dbReference type="InterPro" id="IPR008183">
    <property type="entry name" value="Aldose_1/G6P_1-epimerase"/>
</dbReference>
<gene>
    <name evidence="5" type="ORF">NBRC116585_19260</name>
</gene>
<accession>A0ABQ0A076</accession>
<evidence type="ECO:0000256" key="1">
    <source>
        <dbReference type="ARBA" id="ARBA00001096"/>
    </source>
</evidence>
<dbReference type="PANTHER" id="PTHR11122">
    <property type="entry name" value="APOSPORY-ASSOCIATED PROTEIN C-RELATED"/>
    <property type="match status" value="1"/>
</dbReference>
<comment type="caution">
    <text evidence="5">The sequence shown here is derived from an EMBL/GenBank/DDBJ whole genome shotgun (WGS) entry which is preliminary data.</text>
</comment>
<sequence length="302" mass="34130">MTEQQYTALQTKLTDAQYLTCEMKDELAVINVRHPLFQAELTTQGAQLLRFRAQNRDWLWLSDKAEYKRGTSLRGGIPVCWPWFGDAAKNPAAIQTMISSDQPPAHGFARSHEWELRSFSESDEAIEIHLALAPGQHPSWKGDASVELNMSLSSAALSLQLTTTAGKSPACYSQALHTYFPTSEIDSTHIEGLSGNRYIDALDQWSEKTQEGTVTFSEETDRIYTVDRPLILTTPEYTMRLTGNNHTAVVWNPWIDKSKRLSQFDDGAWQRMFCVESANVMQDAVQLQPGESHTLEMRLELE</sequence>
<comment type="catalytic activity">
    <reaction evidence="1">
        <text>alpha-D-glucose 6-phosphate = beta-D-glucose 6-phosphate</text>
        <dbReference type="Rhea" id="RHEA:16249"/>
        <dbReference type="ChEBI" id="CHEBI:58225"/>
        <dbReference type="ChEBI" id="CHEBI:58247"/>
        <dbReference type="EC" id="5.1.3.15"/>
    </reaction>
</comment>
<evidence type="ECO:0000256" key="2">
    <source>
        <dbReference type="ARBA" id="ARBA00005866"/>
    </source>
</evidence>
<protein>
    <recommendedName>
        <fullName evidence="4">Putative glucose-6-phosphate 1-epimerase</fullName>
        <ecNumber evidence="4">5.1.3.15</ecNumber>
    </recommendedName>
</protein>
<keyword evidence="3 4" id="KW-0413">Isomerase</keyword>
<dbReference type="SUPFAM" id="SSF74650">
    <property type="entry name" value="Galactose mutarotase-like"/>
    <property type="match status" value="1"/>
</dbReference>
<dbReference type="Gene3D" id="2.70.98.10">
    <property type="match status" value="1"/>
</dbReference>
<evidence type="ECO:0000256" key="3">
    <source>
        <dbReference type="ARBA" id="ARBA00023235"/>
    </source>
</evidence>
<evidence type="ECO:0000313" key="6">
    <source>
        <dbReference type="Proteomes" id="UP001481413"/>
    </source>
</evidence>
<keyword evidence="6" id="KW-1185">Reference proteome</keyword>
<evidence type="ECO:0000256" key="4">
    <source>
        <dbReference type="PIRNR" id="PIRNR016020"/>
    </source>
</evidence>
<dbReference type="Proteomes" id="UP001481413">
    <property type="component" value="Unassembled WGS sequence"/>
</dbReference>
<dbReference type="Pfam" id="PF01263">
    <property type="entry name" value="Aldose_epim"/>
    <property type="match status" value="1"/>
</dbReference>
<organism evidence="5 6">
    <name type="scientific">Thalassolituus maritimus</name>
    <dbReference type="NCBI Taxonomy" id="484498"/>
    <lineage>
        <taxon>Bacteria</taxon>
        <taxon>Pseudomonadati</taxon>
        <taxon>Pseudomonadota</taxon>
        <taxon>Gammaproteobacteria</taxon>
        <taxon>Oceanospirillales</taxon>
        <taxon>Oceanospirillaceae</taxon>
        <taxon>Thalassolituus</taxon>
    </lineage>
</organism>